<feature type="compositionally biased region" description="Basic and acidic residues" evidence="1">
    <location>
        <begin position="126"/>
        <end position="137"/>
    </location>
</feature>
<sequence>MSSRYPDDPDYRRGEPRHTSRREPRERDHRERLEPTRERRVPEGRMDRDTRMSDAMDTRMDTRLDTRIDPRLDSRMDARMAEQRPNTTSRIDPRPDRVDPEVILMRDANTGEIYREVRNAPARSPFAREERDYDAPSRSRATMEVPVSRDRDSIRPEYTEYFCPGEGIEREVIQHEICKYLGQDATCRPGRNNEVCCTGGCPWQWSTLFGRRLSDGSANENGGPGRAVRKVPMPTCKPDKKANEDILEKWNLTTRTMDAPFQGIVNLNPVRWPAVVLLFPLLLPTRQTLAILRSIPFLQAKQYILQASPIIMDLIGSLGLFPVETRHRHQSAEPRRWLEAMDSHPILPGQDHPSPHQYYLVPMTQGET</sequence>
<dbReference type="OrthoDB" id="4146887at2759"/>
<dbReference type="AlphaFoldDB" id="W9XSC5"/>
<dbReference type="GeneID" id="19172230"/>
<feature type="region of interest" description="Disordered" evidence="1">
    <location>
        <begin position="215"/>
        <end position="234"/>
    </location>
</feature>
<protein>
    <submittedName>
        <fullName evidence="2">Uncharacterized protein</fullName>
    </submittedName>
</protein>
<gene>
    <name evidence="2" type="ORF">A1O3_08141</name>
</gene>
<dbReference type="STRING" id="1182542.W9XSC5"/>
<evidence type="ECO:0000313" key="2">
    <source>
        <dbReference type="EMBL" id="EXJ79856.1"/>
    </source>
</evidence>
<dbReference type="HOGENOM" id="CLU_752273_0_0_1"/>
<comment type="caution">
    <text evidence="2">The sequence shown here is derived from an EMBL/GenBank/DDBJ whole genome shotgun (WGS) entry which is preliminary data.</text>
</comment>
<feature type="region of interest" description="Disordered" evidence="1">
    <location>
        <begin position="125"/>
        <end position="149"/>
    </location>
</feature>
<accession>W9XSC5</accession>
<reference evidence="2 3" key="1">
    <citation type="submission" date="2013-03" db="EMBL/GenBank/DDBJ databases">
        <title>The Genome Sequence of Capronia epimyces CBS 606.96.</title>
        <authorList>
            <consortium name="The Broad Institute Genomics Platform"/>
            <person name="Cuomo C."/>
            <person name="de Hoog S."/>
            <person name="Gorbushina A."/>
            <person name="Walker B."/>
            <person name="Young S.K."/>
            <person name="Zeng Q."/>
            <person name="Gargeya S."/>
            <person name="Fitzgerald M."/>
            <person name="Haas B."/>
            <person name="Abouelleil A."/>
            <person name="Allen A.W."/>
            <person name="Alvarado L."/>
            <person name="Arachchi H.M."/>
            <person name="Berlin A.M."/>
            <person name="Chapman S.B."/>
            <person name="Gainer-Dewar J."/>
            <person name="Goldberg J."/>
            <person name="Griggs A."/>
            <person name="Gujja S."/>
            <person name="Hansen M."/>
            <person name="Howarth C."/>
            <person name="Imamovic A."/>
            <person name="Ireland A."/>
            <person name="Larimer J."/>
            <person name="McCowan C."/>
            <person name="Murphy C."/>
            <person name="Pearson M."/>
            <person name="Poon T.W."/>
            <person name="Priest M."/>
            <person name="Roberts A."/>
            <person name="Saif S."/>
            <person name="Shea T."/>
            <person name="Sisk P."/>
            <person name="Sykes S."/>
            <person name="Wortman J."/>
            <person name="Nusbaum C."/>
            <person name="Birren B."/>
        </authorList>
    </citation>
    <scope>NUCLEOTIDE SEQUENCE [LARGE SCALE GENOMIC DNA]</scope>
    <source>
        <strain evidence="2 3">CBS 606.96</strain>
    </source>
</reference>
<dbReference type="Proteomes" id="UP000019478">
    <property type="component" value="Unassembled WGS sequence"/>
</dbReference>
<feature type="compositionally biased region" description="Basic and acidic residues" evidence="1">
    <location>
        <begin position="1"/>
        <end position="82"/>
    </location>
</feature>
<keyword evidence="3" id="KW-1185">Reference proteome</keyword>
<evidence type="ECO:0000313" key="3">
    <source>
        <dbReference type="Proteomes" id="UP000019478"/>
    </source>
</evidence>
<dbReference type="EMBL" id="AMGY01000007">
    <property type="protein sequence ID" value="EXJ79856.1"/>
    <property type="molecule type" value="Genomic_DNA"/>
</dbReference>
<evidence type="ECO:0000256" key="1">
    <source>
        <dbReference type="SAM" id="MobiDB-lite"/>
    </source>
</evidence>
<feature type="region of interest" description="Disordered" evidence="1">
    <location>
        <begin position="1"/>
        <end position="96"/>
    </location>
</feature>
<name>W9XSC5_9EURO</name>
<proteinExistence type="predicted"/>
<organism evidence="2 3">
    <name type="scientific">Capronia epimyces CBS 606.96</name>
    <dbReference type="NCBI Taxonomy" id="1182542"/>
    <lineage>
        <taxon>Eukaryota</taxon>
        <taxon>Fungi</taxon>
        <taxon>Dikarya</taxon>
        <taxon>Ascomycota</taxon>
        <taxon>Pezizomycotina</taxon>
        <taxon>Eurotiomycetes</taxon>
        <taxon>Chaetothyriomycetidae</taxon>
        <taxon>Chaetothyriales</taxon>
        <taxon>Herpotrichiellaceae</taxon>
        <taxon>Capronia</taxon>
    </lineage>
</organism>
<dbReference type="RefSeq" id="XP_007736430.1">
    <property type="nucleotide sequence ID" value="XM_007738240.1"/>
</dbReference>